<dbReference type="Pfam" id="PF07729">
    <property type="entry name" value="FCD"/>
    <property type="match status" value="1"/>
</dbReference>
<evidence type="ECO:0000256" key="4">
    <source>
        <dbReference type="SAM" id="MobiDB-lite"/>
    </source>
</evidence>
<dbReference type="InterPro" id="IPR000524">
    <property type="entry name" value="Tscrpt_reg_HTH_GntR"/>
</dbReference>
<evidence type="ECO:0000256" key="2">
    <source>
        <dbReference type="ARBA" id="ARBA00023125"/>
    </source>
</evidence>
<dbReference type="PROSITE" id="PS50949">
    <property type="entry name" value="HTH_GNTR"/>
    <property type="match status" value="1"/>
</dbReference>
<gene>
    <name evidence="6" type="ORF">KH265_00380</name>
</gene>
<evidence type="ECO:0000256" key="3">
    <source>
        <dbReference type="ARBA" id="ARBA00023163"/>
    </source>
</evidence>
<name>A0A943Y543_9MICC</name>
<sequence>MPQTSHDDLQPGTSPSDTAASRPAQPARLQAHEPILKDRSYSIILETFERRLRLGELRVGDKLPSERELAARHGISRPSVREGLRVLNALGLIRSSTGSGPKSGAIIISEPSDALSWALRMHIATRSLPVKDVVSTRLLLEGPAARAAAAAPDTPEREAALERARVHLAEMDEQISNERFHFCDTRFHYELSKLGGNIVLDTVIDSLHMATMSYVQEAVPFLKDWEAVKRTLQQQHYGIIEAIASHDEQAAYERVCEHITWFYSLSDRAAEERARQHPARDLLHEDLCHQNIHDEDAHAG</sequence>
<dbReference type="Proteomes" id="UP000739069">
    <property type="component" value="Unassembled WGS sequence"/>
</dbReference>
<dbReference type="CDD" id="cd07377">
    <property type="entry name" value="WHTH_GntR"/>
    <property type="match status" value="1"/>
</dbReference>
<dbReference type="Gene3D" id="1.10.10.10">
    <property type="entry name" value="Winged helix-like DNA-binding domain superfamily/Winged helix DNA-binding domain"/>
    <property type="match status" value="1"/>
</dbReference>
<keyword evidence="2" id="KW-0238">DNA-binding</keyword>
<dbReference type="InterPro" id="IPR036388">
    <property type="entry name" value="WH-like_DNA-bd_sf"/>
</dbReference>
<dbReference type="Gene3D" id="1.20.120.530">
    <property type="entry name" value="GntR ligand-binding domain-like"/>
    <property type="match status" value="1"/>
</dbReference>
<protein>
    <submittedName>
        <fullName evidence="6">FadR family transcriptional regulator</fullName>
    </submittedName>
</protein>
<dbReference type="InterPro" id="IPR008920">
    <property type="entry name" value="TF_FadR/GntR_C"/>
</dbReference>
<dbReference type="PANTHER" id="PTHR43537:SF5">
    <property type="entry name" value="UXU OPERON TRANSCRIPTIONAL REGULATOR"/>
    <property type="match status" value="1"/>
</dbReference>
<dbReference type="InterPro" id="IPR011711">
    <property type="entry name" value="GntR_C"/>
</dbReference>
<evidence type="ECO:0000313" key="7">
    <source>
        <dbReference type="Proteomes" id="UP000739069"/>
    </source>
</evidence>
<evidence type="ECO:0000313" key="6">
    <source>
        <dbReference type="EMBL" id="MBS6634118.1"/>
    </source>
</evidence>
<feature type="region of interest" description="Disordered" evidence="4">
    <location>
        <begin position="1"/>
        <end position="32"/>
    </location>
</feature>
<dbReference type="PRINTS" id="PR00035">
    <property type="entry name" value="HTHGNTR"/>
</dbReference>
<keyword evidence="3" id="KW-0804">Transcription</keyword>
<proteinExistence type="predicted"/>
<dbReference type="SUPFAM" id="SSF46785">
    <property type="entry name" value="Winged helix' DNA-binding domain"/>
    <property type="match status" value="1"/>
</dbReference>
<dbReference type="SUPFAM" id="SSF48008">
    <property type="entry name" value="GntR ligand-binding domain-like"/>
    <property type="match status" value="1"/>
</dbReference>
<feature type="domain" description="HTH gntR-type" evidence="5">
    <location>
        <begin position="38"/>
        <end position="110"/>
    </location>
</feature>
<reference evidence="6" key="1">
    <citation type="submission" date="2021-02" db="EMBL/GenBank/DDBJ databases">
        <title>Infant gut strain persistence is associated with maternal origin, phylogeny, and functional potential including surface adhesion and iron acquisition.</title>
        <authorList>
            <person name="Lou Y.C."/>
        </authorList>
    </citation>
    <scope>NUCLEOTIDE SEQUENCE</scope>
    <source>
        <strain evidence="6">L1_008_092G1_dasL1_008_092G1_concoct_16</strain>
    </source>
</reference>
<dbReference type="InterPro" id="IPR036390">
    <property type="entry name" value="WH_DNA-bd_sf"/>
</dbReference>
<evidence type="ECO:0000259" key="5">
    <source>
        <dbReference type="PROSITE" id="PS50949"/>
    </source>
</evidence>
<dbReference type="RefSeq" id="WP_303951534.1">
    <property type="nucleotide sequence ID" value="NZ_JAGZXI010000001.1"/>
</dbReference>
<dbReference type="EMBL" id="JAGZXI010000001">
    <property type="protein sequence ID" value="MBS6634118.1"/>
    <property type="molecule type" value="Genomic_DNA"/>
</dbReference>
<dbReference type="Pfam" id="PF00392">
    <property type="entry name" value="GntR"/>
    <property type="match status" value="1"/>
</dbReference>
<organism evidence="6 7">
    <name type="scientific">Rothia mucilaginosa</name>
    <dbReference type="NCBI Taxonomy" id="43675"/>
    <lineage>
        <taxon>Bacteria</taxon>
        <taxon>Bacillati</taxon>
        <taxon>Actinomycetota</taxon>
        <taxon>Actinomycetes</taxon>
        <taxon>Micrococcales</taxon>
        <taxon>Micrococcaceae</taxon>
        <taxon>Rothia</taxon>
    </lineage>
</organism>
<comment type="caution">
    <text evidence="6">The sequence shown here is derived from an EMBL/GenBank/DDBJ whole genome shotgun (WGS) entry which is preliminary data.</text>
</comment>
<dbReference type="SMART" id="SM00895">
    <property type="entry name" value="FCD"/>
    <property type="match status" value="1"/>
</dbReference>
<dbReference type="GO" id="GO:0003677">
    <property type="term" value="F:DNA binding"/>
    <property type="evidence" value="ECO:0007669"/>
    <property type="project" value="UniProtKB-KW"/>
</dbReference>
<keyword evidence="1" id="KW-0805">Transcription regulation</keyword>
<dbReference type="AlphaFoldDB" id="A0A943Y543"/>
<dbReference type="GO" id="GO:0003700">
    <property type="term" value="F:DNA-binding transcription factor activity"/>
    <property type="evidence" value="ECO:0007669"/>
    <property type="project" value="InterPro"/>
</dbReference>
<accession>A0A943Y543</accession>
<evidence type="ECO:0000256" key="1">
    <source>
        <dbReference type="ARBA" id="ARBA00023015"/>
    </source>
</evidence>
<dbReference type="SMART" id="SM00345">
    <property type="entry name" value="HTH_GNTR"/>
    <property type="match status" value="1"/>
</dbReference>
<dbReference type="PANTHER" id="PTHR43537">
    <property type="entry name" value="TRANSCRIPTIONAL REGULATOR, GNTR FAMILY"/>
    <property type="match status" value="1"/>
</dbReference>